<comment type="caution">
    <text evidence="2">The sequence shown here is derived from an EMBL/GenBank/DDBJ whole genome shotgun (WGS) entry which is preliminary data.</text>
</comment>
<feature type="transmembrane region" description="Helical" evidence="1">
    <location>
        <begin position="148"/>
        <end position="166"/>
    </location>
</feature>
<evidence type="ECO:0000313" key="2">
    <source>
        <dbReference type="EMBL" id="GHC92388.1"/>
    </source>
</evidence>
<evidence type="ECO:0000313" key="3">
    <source>
        <dbReference type="Proteomes" id="UP000626210"/>
    </source>
</evidence>
<keyword evidence="3" id="KW-1185">Reference proteome</keyword>
<protein>
    <submittedName>
        <fullName evidence="2">Ketosynthase</fullName>
    </submittedName>
</protein>
<keyword evidence="1" id="KW-0812">Transmembrane</keyword>
<keyword evidence="1" id="KW-0472">Membrane</keyword>
<dbReference type="Proteomes" id="UP000626210">
    <property type="component" value="Unassembled WGS sequence"/>
</dbReference>
<gene>
    <name evidence="2" type="ORF">GCM10007320_42470</name>
</gene>
<feature type="transmembrane region" description="Helical" evidence="1">
    <location>
        <begin position="106"/>
        <end position="127"/>
    </location>
</feature>
<accession>A0ABQ3G6J1</accession>
<feature type="transmembrane region" description="Helical" evidence="1">
    <location>
        <begin position="172"/>
        <end position="194"/>
    </location>
</feature>
<feature type="transmembrane region" description="Helical" evidence="1">
    <location>
        <begin position="69"/>
        <end position="86"/>
    </location>
</feature>
<sequence length="227" mass="24667">MDLRRRPALPPIPMPVRILAVLALALSYTAASHWLMTAAPASPWNAVGVLAPMLLAVACGAWRGGQRPLALLAALSLAALCGQASLRTPLSDRLLYLAQHVGINLFLAVGFGGTLRAGHEALITQLARRVHRNFTPAMAAYTRRLTGIWTLYFVATALLSLGLYAFAPFEAWAVFANVLTPLAVAVLFGGEYWLRYRLHPEFERASLADAIRSYMHSGKPAQHDTVQ</sequence>
<organism evidence="2 3">
    <name type="scientific">Pseudorhodoferax aquiterrae</name>
    <dbReference type="NCBI Taxonomy" id="747304"/>
    <lineage>
        <taxon>Bacteria</taxon>
        <taxon>Pseudomonadati</taxon>
        <taxon>Pseudomonadota</taxon>
        <taxon>Betaproteobacteria</taxon>
        <taxon>Burkholderiales</taxon>
        <taxon>Comamonadaceae</taxon>
    </lineage>
</organism>
<reference evidence="3" key="1">
    <citation type="journal article" date="2019" name="Int. J. Syst. Evol. Microbiol.">
        <title>The Global Catalogue of Microorganisms (GCM) 10K type strain sequencing project: providing services to taxonomists for standard genome sequencing and annotation.</title>
        <authorList>
            <consortium name="The Broad Institute Genomics Platform"/>
            <consortium name="The Broad Institute Genome Sequencing Center for Infectious Disease"/>
            <person name="Wu L."/>
            <person name="Ma J."/>
        </authorList>
    </citation>
    <scope>NUCLEOTIDE SEQUENCE [LARGE SCALE GENOMIC DNA]</scope>
    <source>
        <strain evidence="3">KCTC 23314</strain>
    </source>
</reference>
<keyword evidence="1" id="KW-1133">Transmembrane helix</keyword>
<proteinExistence type="predicted"/>
<dbReference type="EMBL" id="BMYK01000015">
    <property type="protein sequence ID" value="GHC92388.1"/>
    <property type="molecule type" value="Genomic_DNA"/>
</dbReference>
<evidence type="ECO:0000256" key="1">
    <source>
        <dbReference type="SAM" id="Phobius"/>
    </source>
</evidence>
<feature type="transmembrane region" description="Helical" evidence="1">
    <location>
        <begin position="41"/>
        <end position="62"/>
    </location>
</feature>
<name>A0ABQ3G6J1_9BURK</name>